<sequence length="603" mass="66863">MATITTRRPHYRDNLPAIEADLAEGADRLRMLVAPSGHPAPALTSQALREIVVIYSNAAFTFAYLEGSQRFDDYQHLLGWHEAYFHDQDLTVATEKALAAAGPFTAPDLEELRLTWLTWFADRRHAPEQPRRRQAELGADMRAILRQMDAHQLEFLQRVNIDTPRAGPSVMLAEAASRLKEPTTRTKLTTAWRRHSAPDIAALTNVLDEAVQVRRTAAREGTGGHPTVLAQTFEGCSVSPAEATSFLHEFLTQALESQRELESAIRTATGCTQYPMDHFGRYMRTRMSGHRAPTLKLQPLLDLLCTLARRVLGVTVIAAPAQHAHALTFRVGRAGEELGSIDFDLLRPGAPSHRPPSPPLTAKSHTPAPVKAKAHVLCPLQPDDEAGHVTLAAAQSIFHEFGHALTHVLSSRRMPSESGIEHLPLDRLECASTWWERWVYHPDFAGALDLTGEEQEALALTRQLRALETWSTTLQCTVAAAVDLDVHSRSEGGHREAFERLSQKFSLGDHCAFGDLPGYFTHLTWQAAPGAGFLYFWGAASSAEIFKRYQRLRVADLPAKGRPDELTHLWLDPSLPSPRPPVGPYFEFLRDVIDAGPMEVALP</sequence>
<dbReference type="EMBL" id="CP109109">
    <property type="protein sequence ID" value="WSB95637.1"/>
    <property type="molecule type" value="Genomic_DNA"/>
</dbReference>
<evidence type="ECO:0000313" key="1">
    <source>
        <dbReference type="EMBL" id="WSB95637.1"/>
    </source>
</evidence>
<proteinExistence type="predicted"/>
<protein>
    <submittedName>
        <fullName evidence="1">M3 family metallopeptidase</fullName>
    </submittedName>
</protein>
<accession>A0ACD4ZBN0</accession>
<gene>
    <name evidence="1" type="ORF">OG835_00335</name>
</gene>
<organism evidence="1 2">
    <name type="scientific">Streptomyces scopuliridis</name>
    <dbReference type="NCBI Taxonomy" id="452529"/>
    <lineage>
        <taxon>Bacteria</taxon>
        <taxon>Bacillati</taxon>
        <taxon>Actinomycetota</taxon>
        <taxon>Actinomycetes</taxon>
        <taxon>Kitasatosporales</taxon>
        <taxon>Streptomycetaceae</taxon>
        <taxon>Streptomyces</taxon>
    </lineage>
</organism>
<name>A0ACD4ZBN0_9ACTN</name>
<keyword evidence="2" id="KW-1185">Reference proteome</keyword>
<evidence type="ECO:0000313" key="2">
    <source>
        <dbReference type="Proteomes" id="UP001348369"/>
    </source>
</evidence>
<reference evidence="1" key="1">
    <citation type="submission" date="2022-10" db="EMBL/GenBank/DDBJ databases">
        <title>The complete genomes of actinobacterial strains from the NBC collection.</title>
        <authorList>
            <person name="Joergensen T.S."/>
            <person name="Alvarez Arevalo M."/>
            <person name="Sterndorff E.B."/>
            <person name="Faurdal D."/>
            <person name="Vuksanovic O."/>
            <person name="Mourched A.-S."/>
            <person name="Charusanti P."/>
            <person name="Shaw S."/>
            <person name="Blin K."/>
            <person name="Weber T."/>
        </authorList>
    </citation>
    <scope>NUCLEOTIDE SEQUENCE</scope>
    <source>
        <strain evidence="1">NBC 01771</strain>
    </source>
</reference>
<dbReference type="Proteomes" id="UP001348369">
    <property type="component" value="Chromosome"/>
</dbReference>